<sequence>MLGMWFRIFGSIGILIGIIELYFSKQAFQHLKERGNRETPPFMLYGLWSSVAFGIMIILIGLAGILNKF</sequence>
<keyword evidence="1" id="KW-0812">Transmembrane</keyword>
<accession>A0A0R1RZ46</accession>
<feature type="transmembrane region" description="Helical" evidence="1">
    <location>
        <begin position="44"/>
        <end position="66"/>
    </location>
</feature>
<proteinExistence type="predicted"/>
<evidence type="ECO:0000313" key="2">
    <source>
        <dbReference type="EMBL" id="KRL61614.1"/>
    </source>
</evidence>
<dbReference type="PATRIC" id="fig|1423747.3.peg.596"/>
<organism evidence="2 3">
    <name type="scientific">Latilactobacillus fuchuensis DSM 14340 = JCM 11249</name>
    <dbReference type="NCBI Taxonomy" id="1423747"/>
    <lineage>
        <taxon>Bacteria</taxon>
        <taxon>Bacillati</taxon>
        <taxon>Bacillota</taxon>
        <taxon>Bacilli</taxon>
        <taxon>Lactobacillales</taxon>
        <taxon>Lactobacillaceae</taxon>
        <taxon>Latilactobacillus</taxon>
    </lineage>
</organism>
<evidence type="ECO:0008006" key="4">
    <source>
        <dbReference type="Google" id="ProtNLM"/>
    </source>
</evidence>
<dbReference type="Proteomes" id="UP000051264">
    <property type="component" value="Unassembled WGS sequence"/>
</dbReference>
<dbReference type="EMBL" id="AZEX01000015">
    <property type="protein sequence ID" value="KRL61614.1"/>
    <property type="molecule type" value="Genomic_DNA"/>
</dbReference>
<gene>
    <name evidence="2" type="ORF">FC69_GL000583</name>
</gene>
<evidence type="ECO:0000256" key="1">
    <source>
        <dbReference type="SAM" id="Phobius"/>
    </source>
</evidence>
<dbReference type="AlphaFoldDB" id="A0A0R1RZ46"/>
<reference evidence="2 3" key="1">
    <citation type="journal article" date="2015" name="Genome Announc.">
        <title>Expanding the biotechnology potential of lactobacilli through comparative genomics of 213 strains and associated genera.</title>
        <authorList>
            <person name="Sun Z."/>
            <person name="Harris H.M."/>
            <person name="McCann A."/>
            <person name="Guo C."/>
            <person name="Argimon S."/>
            <person name="Zhang W."/>
            <person name="Yang X."/>
            <person name="Jeffery I.B."/>
            <person name="Cooney J.C."/>
            <person name="Kagawa T.F."/>
            <person name="Liu W."/>
            <person name="Song Y."/>
            <person name="Salvetti E."/>
            <person name="Wrobel A."/>
            <person name="Rasinkangas P."/>
            <person name="Parkhill J."/>
            <person name="Rea M.C."/>
            <person name="O'Sullivan O."/>
            <person name="Ritari J."/>
            <person name="Douillard F.P."/>
            <person name="Paul Ross R."/>
            <person name="Yang R."/>
            <person name="Briner A.E."/>
            <person name="Felis G.E."/>
            <person name="de Vos W.M."/>
            <person name="Barrangou R."/>
            <person name="Klaenhammer T.R."/>
            <person name="Caufield P.W."/>
            <person name="Cui Y."/>
            <person name="Zhang H."/>
            <person name="O'Toole P.W."/>
        </authorList>
    </citation>
    <scope>NUCLEOTIDE SEQUENCE [LARGE SCALE GENOMIC DNA]</scope>
    <source>
        <strain evidence="2 3">DSM 14340</strain>
    </source>
</reference>
<comment type="caution">
    <text evidence="2">The sequence shown here is derived from an EMBL/GenBank/DDBJ whole genome shotgun (WGS) entry which is preliminary data.</text>
</comment>
<dbReference type="STRING" id="1423747.FC69_GL000583"/>
<feature type="transmembrane region" description="Helical" evidence="1">
    <location>
        <begin position="6"/>
        <end position="23"/>
    </location>
</feature>
<name>A0A0R1RZ46_9LACO</name>
<keyword evidence="1" id="KW-0472">Membrane</keyword>
<evidence type="ECO:0000313" key="3">
    <source>
        <dbReference type="Proteomes" id="UP000051264"/>
    </source>
</evidence>
<keyword evidence="1" id="KW-1133">Transmembrane helix</keyword>
<protein>
    <recommendedName>
        <fullName evidence="4">Immunity protein</fullName>
    </recommendedName>
</protein>